<proteinExistence type="predicted"/>
<reference evidence="2 3" key="1">
    <citation type="submission" date="2018-01" db="EMBL/GenBank/DDBJ databases">
        <title>The whole genome sequencing and assembly of Paenibacillus chitinolyticus KCCM 41400 strain.</title>
        <authorList>
            <person name="Kim J.-Y."/>
            <person name="Park M.-K."/>
            <person name="Lee Y.-J."/>
            <person name="Yi H."/>
            <person name="Bahn Y.-S."/>
            <person name="Kim J.F."/>
            <person name="Lee D.-W."/>
        </authorList>
    </citation>
    <scope>NUCLEOTIDE SEQUENCE [LARGE SCALE GENOMIC DNA]</scope>
    <source>
        <strain evidence="2 3">KCCM 41400</strain>
    </source>
</reference>
<protein>
    <submittedName>
        <fullName evidence="2">Uncharacterized protein</fullName>
    </submittedName>
</protein>
<keyword evidence="4" id="KW-1185">Reference proteome</keyword>
<dbReference type="KEGG" id="pchi:PC41400_08870"/>
<evidence type="ECO:0000313" key="2">
    <source>
        <dbReference type="EMBL" id="QAV17769.1"/>
    </source>
</evidence>
<sequence length="250" mass="28181">MNKFIAVVLCASFLVLTTGCEGLFNTVKKDTVLVKKISQEHKMSEVKYEGVLAQDTVKTLSLNAVNKTYNEKLKLEEVRFELMAVDRKKLEDLLSKTEYGVRPMLERNQKVKIDFETELNKVPGGLFYVTLTRVADPDEVYELVLNARDGEVLKVSSDISRPAPIEKEAIVIPDGRIETANRFIQEKGAYALSDLIPEEKIVRQGVVGEVYYKNKETESLAYSVRVNLRTNQVIGFSKDIMAILGYFSGS</sequence>
<evidence type="ECO:0000313" key="4">
    <source>
        <dbReference type="Proteomes" id="UP001527202"/>
    </source>
</evidence>
<dbReference type="Proteomes" id="UP001527202">
    <property type="component" value="Unassembled WGS sequence"/>
</dbReference>
<evidence type="ECO:0000313" key="1">
    <source>
        <dbReference type="EMBL" id="MCY9597388.1"/>
    </source>
</evidence>
<accession>A0A410WTP6</accession>
<dbReference type="EMBL" id="CP026520">
    <property type="protein sequence ID" value="QAV17769.1"/>
    <property type="molecule type" value="Genomic_DNA"/>
</dbReference>
<dbReference type="GeneID" id="95374922"/>
<gene>
    <name evidence="1" type="ORF">M5X16_16625</name>
    <name evidence="2" type="ORF">PC41400_08870</name>
</gene>
<dbReference type="OrthoDB" id="2606457at2"/>
<evidence type="ECO:0000313" key="3">
    <source>
        <dbReference type="Proteomes" id="UP000288943"/>
    </source>
</evidence>
<dbReference type="RefSeq" id="WP_042231122.1">
    <property type="nucleotide sequence ID" value="NZ_CP026520.1"/>
</dbReference>
<name>A0A410WTP6_9BACL</name>
<dbReference type="PROSITE" id="PS51257">
    <property type="entry name" value="PROKAR_LIPOPROTEIN"/>
    <property type="match status" value="1"/>
</dbReference>
<dbReference type="EMBL" id="JAMDMJ010000021">
    <property type="protein sequence ID" value="MCY9597388.1"/>
    <property type="molecule type" value="Genomic_DNA"/>
</dbReference>
<dbReference type="AlphaFoldDB" id="A0A410WTP6"/>
<reference evidence="1 4" key="2">
    <citation type="submission" date="2022-05" db="EMBL/GenBank/DDBJ databases">
        <title>Genome Sequencing of Bee-Associated Microbes.</title>
        <authorList>
            <person name="Dunlap C."/>
        </authorList>
    </citation>
    <scope>NUCLEOTIDE SEQUENCE [LARGE SCALE GENOMIC DNA]</scope>
    <source>
        <strain evidence="1 4">NRRL B-23120</strain>
    </source>
</reference>
<dbReference type="Proteomes" id="UP000288943">
    <property type="component" value="Chromosome"/>
</dbReference>
<organism evidence="2 3">
    <name type="scientific">Paenibacillus chitinolyticus</name>
    <dbReference type="NCBI Taxonomy" id="79263"/>
    <lineage>
        <taxon>Bacteria</taxon>
        <taxon>Bacillati</taxon>
        <taxon>Bacillota</taxon>
        <taxon>Bacilli</taxon>
        <taxon>Bacillales</taxon>
        <taxon>Paenibacillaceae</taxon>
        <taxon>Paenibacillus</taxon>
    </lineage>
</organism>